<keyword evidence="6" id="KW-1185">Reference proteome</keyword>
<dbReference type="GO" id="GO:0003723">
    <property type="term" value="F:RNA binding"/>
    <property type="evidence" value="ECO:0007669"/>
    <property type="project" value="UniProtKB-UniRule"/>
</dbReference>
<name>A0A2J7R4D3_9NEOP</name>
<dbReference type="SUPFAM" id="SSF54928">
    <property type="entry name" value="RNA-binding domain, RBD"/>
    <property type="match status" value="1"/>
</dbReference>
<evidence type="ECO:0000256" key="3">
    <source>
        <dbReference type="SAM" id="MobiDB-lite"/>
    </source>
</evidence>
<dbReference type="Proteomes" id="UP000235965">
    <property type="component" value="Unassembled WGS sequence"/>
</dbReference>
<dbReference type="InParanoid" id="A0A2J7R4D3"/>
<dbReference type="AlphaFoldDB" id="A0A2J7R4D3"/>
<feature type="region of interest" description="Disordered" evidence="3">
    <location>
        <begin position="350"/>
        <end position="370"/>
    </location>
</feature>
<evidence type="ECO:0000259" key="4">
    <source>
        <dbReference type="PROSITE" id="PS50102"/>
    </source>
</evidence>
<evidence type="ECO:0000313" key="6">
    <source>
        <dbReference type="Proteomes" id="UP000235965"/>
    </source>
</evidence>
<evidence type="ECO:0000256" key="2">
    <source>
        <dbReference type="PROSITE-ProRule" id="PRU00176"/>
    </source>
</evidence>
<dbReference type="SMART" id="SM00360">
    <property type="entry name" value="RRM"/>
    <property type="match status" value="1"/>
</dbReference>
<dbReference type="InterPro" id="IPR012677">
    <property type="entry name" value="Nucleotide-bd_a/b_plait_sf"/>
</dbReference>
<feature type="non-terminal residue" evidence="5">
    <location>
        <position position="409"/>
    </location>
</feature>
<proteinExistence type="predicted"/>
<keyword evidence="1 2" id="KW-0694">RNA-binding</keyword>
<dbReference type="InterPro" id="IPR035979">
    <property type="entry name" value="RBD_domain_sf"/>
</dbReference>
<dbReference type="PROSITE" id="PS50102">
    <property type="entry name" value="RRM"/>
    <property type="match status" value="1"/>
</dbReference>
<feature type="region of interest" description="Disordered" evidence="3">
    <location>
        <begin position="1"/>
        <end position="64"/>
    </location>
</feature>
<feature type="region of interest" description="Disordered" evidence="3">
    <location>
        <begin position="171"/>
        <end position="210"/>
    </location>
</feature>
<dbReference type="Gene3D" id="3.30.70.330">
    <property type="match status" value="1"/>
</dbReference>
<evidence type="ECO:0000256" key="1">
    <source>
        <dbReference type="ARBA" id="ARBA00022884"/>
    </source>
</evidence>
<dbReference type="InterPro" id="IPR000504">
    <property type="entry name" value="RRM_dom"/>
</dbReference>
<dbReference type="STRING" id="105785.A0A2J7R4D3"/>
<gene>
    <name evidence="5" type="ORF">B7P43_G17422</name>
</gene>
<reference evidence="5 6" key="1">
    <citation type="submission" date="2017-12" db="EMBL/GenBank/DDBJ databases">
        <title>Hemimetabolous genomes reveal molecular basis of termite eusociality.</title>
        <authorList>
            <person name="Harrison M.C."/>
            <person name="Jongepier E."/>
            <person name="Robertson H.M."/>
            <person name="Arning N."/>
            <person name="Bitard-Feildel T."/>
            <person name="Chao H."/>
            <person name="Childers C.P."/>
            <person name="Dinh H."/>
            <person name="Doddapaneni H."/>
            <person name="Dugan S."/>
            <person name="Gowin J."/>
            <person name="Greiner C."/>
            <person name="Han Y."/>
            <person name="Hu H."/>
            <person name="Hughes D.S.T."/>
            <person name="Huylmans A.-K."/>
            <person name="Kemena C."/>
            <person name="Kremer L.P.M."/>
            <person name="Lee S.L."/>
            <person name="Lopez-Ezquerra A."/>
            <person name="Mallet L."/>
            <person name="Monroy-Kuhn J.M."/>
            <person name="Moser A."/>
            <person name="Murali S.C."/>
            <person name="Muzny D.M."/>
            <person name="Otani S."/>
            <person name="Piulachs M.-D."/>
            <person name="Poelchau M."/>
            <person name="Qu J."/>
            <person name="Schaub F."/>
            <person name="Wada-Katsumata A."/>
            <person name="Worley K.C."/>
            <person name="Xie Q."/>
            <person name="Ylla G."/>
            <person name="Poulsen M."/>
            <person name="Gibbs R.A."/>
            <person name="Schal C."/>
            <person name="Richards S."/>
            <person name="Belles X."/>
            <person name="Korb J."/>
            <person name="Bornberg-Bauer E."/>
        </authorList>
    </citation>
    <scope>NUCLEOTIDE SEQUENCE [LARGE SCALE GENOMIC DNA]</scope>
    <source>
        <tissue evidence="5">Whole body</tissue>
    </source>
</reference>
<dbReference type="OrthoDB" id="21502at2759"/>
<feature type="compositionally biased region" description="Polar residues" evidence="3">
    <location>
        <begin position="1"/>
        <end position="40"/>
    </location>
</feature>
<feature type="domain" description="RRM" evidence="4">
    <location>
        <begin position="74"/>
        <end position="145"/>
    </location>
</feature>
<protein>
    <recommendedName>
        <fullName evidence="4">RRM domain-containing protein</fullName>
    </recommendedName>
</protein>
<evidence type="ECO:0000313" key="5">
    <source>
        <dbReference type="EMBL" id="PNF35688.1"/>
    </source>
</evidence>
<comment type="caution">
    <text evidence="5">The sequence shown here is derived from an EMBL/GenBank/DDBJ whole genome shotgun (WGS) entry which is preliminary data.</text>
</comment>
<sequence length="409" mass="45717">MYPSTSNEINSSTTDATNNVRHTTQDTASGSSRQRTSRSLYVTPKYSSCSSSTTKDSPEKCLPSPSMAGIQDLKSLYCCNIPESMMDRDLLHNHFQQFGHVIRIYLSMKRNSCTVHFDSHHAAARAKVKGAQVKDSLLTIFWSQPAKNRGKLKDSSSACSMGTSSSDISAQLKKVSEAVNQPPHKSTNNNLTKKSIFREGHPRLRSHSMEKRVRTANISALDRFRMGIRHHFHSRKRKSSKTLDVRKEKGTKDDKNMFSYPVAGRAYEISDEVKDELDIMAYNDDSMRISDSSVMPNNSLASKVPRRSSAALTMNSSDNSVTDVSSSSDLPIIKGYVSRERGEGISCPLTHSASASFPPKKNKKAATASHQQNALQELLQIWNTKSKQENHSPEDRFQLLDLRDKILRL</sequence>
<feature type="compositionally biased region" description="Basic and acidic residues" evidence="3">
    <location>
        <begin position="196"/>
        <end position="210"/>
    </location>
</feature>
<dbReference type="EMBL" id="NEVH01007441">
    <property type="protein sequence ID" value="PNF35688.1"/>
    <property type="molecule type" value="Genomic_DNA"/>
</dbReference>
<organism evidence="5 6">
    <name type="scientific">Cryptotermes secundus</name>
    <dbReference type="NCBI Taxonomy" id="105785"/>
    <lineage>
        <taxon>Eukaryota</taxon>
        <taxon>Metazoa</taxon>
        <taxon>Ecdysozoa</taxon>
        <taxon>Arthropoda</taxon>
        <taxon>Hexapoda</taxon>
        <taxon>Insecta</taxon>
        <taxon>Pterygota</taxon>
        <taxon>Neoptera</taxon>
        <taxon>Polyneoptera</taxon>
        <taxon>Dictyoptera</taxon>
        <taxon>Blattodea</taxon>
        <taxon>Blattoidea</taxon>
        <taxon>Termitoidae</taxon>
        <taxon>Kalotermitidae</taxon>
        <taxon>Cryptotermitinae</taxon>
        <taxon>Cryptotermes</taxon>
    </lineage>
</organism>
<accession>A0A2J7R4D3</accession>
<dbReference type="Pfam" id="PF00076">
    <property type="entry name" value="RRM_1"/>
    <property type="match status" value="1"/>
</dbReference>
<feature type="compositionally biased region" description="Polar residues" evidence="3">
    <location>
        <begin position="183"/>
        <end position="193"/>
    </location>
</feature>